<keyword evidence="10 17" id="KW-0762">Sugar transport</keyword>
<feature type="binding site" evidence="19">
    <location>
        <begin position="469"/>
        <end position="470"/>
    </location>
    <ligand>
        <name>phosphoenolpyruvate</name>
        <dbReference type="ChEBI" id="CHEBI:58702"/>
    </ligand>
</feature>
<evidence type="ECO:0000259" key="24">
    <source>
        <dbReference type="Pfam" id="PF05524"/>
    </source>
</evidence>
<evidence type="ECO:0000256" key="7">
    <source>
        <dbReference type="ARBA" id="ARBA00016544"/>
    </source>
</evidence>
<dbReference type="EMBL" id="SOJN01000080">
    <property type="protein sequence ID" value="TET45540.1"/>
    <property type="molecule type" value="Genomic_DNA"/>
</dbReference>
<evidence type="ECO:0000256" key="14">
    <source>
        <dbReference type="ARBA" id="ARBA00022777"/>
    </source>
</evidence>
<keyword evidence="11 17" id="KW-0808">Transferase</keyword>
<dbReference type="AlphaFoldDB" id="A0A523USM8"/>
<keyword evidence="12 17" id="KW-0598">Phosphotransferase system</keyword>
<dbReference type="InterPro" id="IPR023151">
    <property type="entry name" value="PEP_util_CS"/>
</dbReference>
<keyword evidence="21" id="KW-0175">Coiled coil</keyword>
<feature type="binding site" evidence="20">
    <location>
        <position position="446"/>
    </location>
    <ligand>
        <name>Mg(2+)</name>
        <dbReference type="ChEBI" id="CHEBI:18420"/>
    </ligand>
</feature>
<proteinExistence type="inferred from homology"/>
<protein>
    <recommendedName>
        <fullName evidence="7 17">Phosphoenolpyruvate-protein phosphotransferase</fullName>
        <ecNumber evidence="6 17">2.7.3.9</ecNumber>
    </recommendedName>
    <alternativeName>
        <fullName evidence="16 17">Phosphotransferase system, enzyme I</fullName>
    </alternativeName>
</protein>
<gene>
    <name evidence="25" type="primary">ptsP</name>
    <name evidence="25" type="ORF">E3J62_07205</name>
</gene>
<accession>A0A523USM8</accession>
<dbReference type="SUPFAM" id="SSF51621">
    <property type="entry name" value="Phosphoenolpyruvate/pyruvate domain"/>
    <property type="match status" value="1"/>
</dbReference>
<evidence type="ECO:0000256" key="19">
    <source>
        <dbReference type="PIRSR" id="PIRSR000732-2"/>
    </source>
</evidence>
<dbReference type="Pfam" id="PF00391">
    <property type="entry name" value="PEP-utilizers"/>
    <property type="match status" value="1"/>
</dbReference>
<keyword evidence="8 17" id="KW-0813">Transport</keyword>
<dbReference type="GO" id="GO:0046872">
    <property type="term" value="F:metal ion binding"/>
    <property type="evidence" value="ECO:0007669"/>
    <property type="project" value="UniProtKB-KW"/>
</dbReference>
<evidence type="ECO:0000256" key="13">
    <source>
        <dbReference type="ARBA" id="ARBA00022723"/>
    </source>
</evidence>
<evidence type="ECO:0000259" key="23">
    <source>
        <dbReference type="Pfam" id="PF02896"/>
    </source>
</evidence>
<dbReference type="SUPFAM" id="SSF52009">
    <property type="entry name" value="Phosphohistidine domain"/>
    <property type="match status" value="1"/>
</dbReference>
<dbReference type="InterPro" id="IPR050499">
    <property type="entry name" value="PEP-utilizing_PTS_enzyme"/>
</dbReference>
<keyword evidence="9 17" id="KW-0963">Cytoplasm</keyword>
<comment type="cofactor">
    <cofactor evidence="2 17 20">
        <name>Mg(2+)</name>
        <dbReference type="ChEBI" id="CHEBI:18420"/>
    </cofactor>
</comment>
<evidence type="ECO:0000256" key="4">
    <source>
        <dbReference type="ARBA" id="ARBA00004496"/>
    </source>
</evidence>
<evidence type="ECO:0000313" key="25">
    <source>
        <dbReference type="EMBL" id="TET45540.1"/>
    </source>
</evidence>
<evidence type="ECO:0000256" key="2">
    <source>
        <dbReference type="ARBA" id="ARBA00001946"/>
    </source>
</evidence>
<dbReference type="Gene3D" id="3.20.20.60">
    <property type="entry name" value="Phosphoenolpyruvate-binding domains"/>
    <property type="match status" value="1"/>
</dbReference>
<evidence type="ECO:0000256" key="3">
    <source>
        <dbReference type="ARBA" id="ARBA00002728"/>
    </source>
</evidence>
<evidence type="ECO:0000256" key="21">
    <source>
        <dbReference type="SAM" id="Coils"/>
    </source>
</evidence>
<evidence type="ECO:0000256" key="16">
    <source>
        <dbReference type="ARBA" id="ARBA00033235"/>
    </source>
</evidence>
<evidence type="ECO:0000256" key="18">
    <source>
        <dbReference type="PIRSR" id="PIRSR000732-1"/>
    </source>
</evidence>
<evidence type="ECO:0000313" key="26">
    <source>
        <dbReference type="Proteomes" id="UP000315525"/>
    </source>
</evidence>
<feature type="binding site" evidence="20">
    <location>
        <position position="470"/>
    </location>
    <ligand>
        <name>Mg(2+)</name>
        <dbReference type="ChEBI" id="CHEBI:18420"/>
    </ligand>
</feature>
<dbReference type="InterPro" id="IPR018274">
    <property type="entry name" value="PEP_util_AS"/>
</dbReference>
<keyword evidence="15 17" id="KW-0460">Magnesium</keyword>
<evidence type="ECO:0000256" key="12">
    <source>
        <dbReference type="ARBA" id="ARBA00022683"/>
    </source>
</evidence>
<comment type="caution">
    <text evidence="25">The sequence shown here is derived from an EMBL/GenBank/DDBJ whole genome shotgun (WGS) entry which is preliminary data.</text>
</comment>
<feature type="active site" description="Tele-phosphohistidine intermediate" evidence="18">
    <location>
        <position position="207"/>
    </location>
</feature>
<feature type="domain" description="Phosphotransferase system enzyme I N-terminal" evidence="24">
    <location>
        <begin position="21"/>
        <end position="144"/>
    </location>
</feature>
<dbReference type="InterPro" id="IPR006318">
    <property type="entry name" value="PTS_EI-like"/>
</dbReference>
<dbReference type="GO" id="GO:0005737">
    <property type="term" value="C:cytoplasm"/>
    <property type="evidence" value="ECO:0007669"/>
    <property type="project" value="UniProtKB-SubCell"/>
</dbReference>
<dbReference type="PROSITE" id="PS00742">
    <property type="entry name" value="PEP_ENZYMES_2"/>
    <property type="match status" value="1"/>
</dbReference>
<dbReference type="InterPro" id="IPR040442">
    <property type="entry name" value="Pyrv_kinase-like_dom_sf"/>
</dbReference>
<evidence type="ECO:0000256" key="11">
    <source>
        <dbReference type="ARBA" id="ARBA00022679"/>
    </source>
</evidence>
<keyword evidence="25" id="KW-0670">Pyruvate</keyword>
<dbReference type="PROSITE" id="PS00370">
    <property type="entry name" value="PEP_ENZYMES_PHOS_SITE"/>
    <property type="match status" value="1"/>
</dbReference>
<dbReference type="Proteomes" id="UP000315525">
    <property type="component" value="Unassembled WGS sequence"/>
</dbReference>
<dbReference type="InterPro" id="IPR015813">
    <property type="entry name" value="Pyrv/PenolPyrv_kinase-like_dom"/>
</dbReference>
<dbReference type="InterPro" id="IPR036618">
    <property type="entry name" value="PtsI_HPr-bd_sf"/>
</dbReference>
<dbReference type="Pfam" id="PF02896">
    <property type="entry name" value="PEP-utilizers_C"/>
    <property type="match status" value="1"/>
</dbReference>
<evidence type="ECO:0000256" key="17">
    <source>
        <dbReference type="PIRNR" id="PIRNR000732"/>
    </source>
</evidence>
<dbReference type="NCBIfam" id="TIGR01417">
    <property type="entry name" value="PTS_I_fam"/>
    <property type="match status" value="1"/>
</dbReference>
<evidence type="ECO:0000256" key="15">
    <source>
        <dbReference type="ARBA" id="ARBA00022842"/>
    </source>
</evidence>
<evidence type="ECO:0000256" key="6">
    <source>
        <dbReference type="ARBA" id="ARBA00012232"/>
    </source>
</evidence>
<feature type="domain" description="PEP-utilising enzyme C-terminal" evidence="23">
    <location>
        <begin position="273"/>
        <end position="555"/>
    </location>
</feature>
<dbReference type="PRINTS" id="PR01736">
    <property type="entry name" value="PHPHTRNFRASE"/>
</dbReference>
<feature type="domain" description="PEP-utilising enzyme mobile" evidence="22">
    <location>
        <begin position="171"/>
        <end position="243"/>
    </location>
</feature>
<dbReference type="PANTHER" id="PTHR46244">
    <property type="entry name" value="PHOSPHOENOLPYRUVATE-PROTEIN PHOSPHOTRANSFERASE"/>
    <property type="match status" value="1"/>
</dbReference>
<organism evidence="25 26">
    <name type="scientific">candidate division TA06 bacterium</name>
    <dbReference type="NCBI Taxonomy" id="2250710"/>
    <lineage>
        <taxon>Bacteria</taxon>
        <taxon>Bacteria division TA06</taxon>
    </lineage>
</organism>
<keyword evidence="13 17" id="KW-0479">Metal-binding</keyword>
<evidence type="ECO:0000256" key="5">
    <source>
        <dbReference type="ARBA" id="ARBA00007837"/>
    </source>
</evidence>
<evidence type="ECO:0000256" key="1">
    <source>
        <dbReference type="ARBA" id="ARBA00000683"/>
    </source>
</evidence>
<sequence length="601" mass="67349">MPWLGLWKGSLMRTRREKVLRGLCASPGIAVGEVYMVDRENPSVAAKSIDNDKIDSEIEKFHRAITEAKAELTELKTKVSEDLGDGHAMFLDAQLLVLDDVAVIKDTENKIRKERRNAESVFYDTVHRAIKRLSSVGDSYLRERSADLEDVSRRVLCHLDRSCVLSFALPEKEVVVVADNLSPSDTAKLHGHQVLGFATQHGGTTSHAAIMARALEIPAVVGLTHELKDIQDGDRMIVDGNRGIVIVNPKEPTLRNYEQDKKRYERFCERLMLLKDQPATTFDGRSVELSGNIEMPGEVTTAIARGAKGIGLYRTEFLFLATEKPPSEEEQYAAYATVAERVYPESVIIRTLDIGGDKITENISEPNPFMGWRAIRISLSEIEFFKQQLRAILRASVKENVKIMFPMISMIEELRQARSILEETKVELRKRGIPFHDKIEVGIMVETPAAALSATHLAKECDFFSIGSNDLTQYTIAVDRTNERVAYLYEPLHPAVLKLIKMTIDAGHDNDIWVGVCGEMAGDPLAVPVLIGLDVDELSTSPIVLLETKKIIRGIHSDEARAMAEKVMLLNSPEEIRSYLREQLERKFPDLAKVLFDDGED</sequence>
<feature type="active site" description="Proton donor" evidence="18">
    <location>
        <position position="517"/>
    </location>
</feature>
<comment type="catalytic activity">
    <reaction evidence="1 17">
        <text>L-histidyl-[protein] + phosphoenolpyruvate = N(pros)-phospho-L-histidyl-[protein] + pyruvate</text>
        <dbReference type="Rhea" id="RHEA:23880"/>
        <dbReference type="Rhea" id="RHEA-COMP:9745"/>
        <dbReference type="Rhea" id="RHEA-COMP:9746"/>
        <dbReference type="ChEBI" id="CHEBI:15361"/>
        <dbReference type="ChEBI" id="CHEBI:29979"/>
        <dbReference type="ChEBI" id="CHEBI:58702"/>
        <dbReference type="ChEBI" id="CHEBI:64837"/>
        <dbReference type="EC" id="2.7.3.9"/>
    </reaction>
</comment>
<name>A0A523USM8_UNCT6</name>
<dbReference type="SUPFAM" id="SSF47831">
    <property type="entry name" value="Enzyme I of the PEP:sugar phosphotransferase system HPr-binding (sub)domain"/>
    <property type="match status" value="1"/>
</dbReference>
<feature type="binding site" evidence="19">
    <location>
        <position position="480"/>
    </location>
    <ligand>
        <name>phosphoenolpyruvate</name>
        <dbReference type="ChEBI" id="CHEBI:58702"/>
    </ligand>
</feature>
<dbReference type="PIRSF" id="PIRSF000732">
    <property type="entry name" value="PTS_enzyme_I"/>
    <property type="match status" value="1"/>
</dbReference>
<keyword evidence="14 17" id="KW-0418">Kinase</keyword>
<dbReference type="GO" id="GO:0008965">
    <property type="term" value="F:phosphoenolpyruvate-protein phosphotransferase activity"/>
    <property type="evidence" value="ECO:0007669"/>
    <property type="project" value="UniProtKB-EC"/>
</dbReference>
<dbReference type="InterPro" id="IPR008279">
    <property type="entry name" value="PEP-util_enz_mobile_dom"/>
</dbReference>
<dbReference type="Gene3D" id="1.10.274.10">
    <property type="entry name" value="PtsI, HPr-binding domain"/>
    <property type="match status" value="1"/>
</dbReference>
<dbReference type="Pfam" id="PF05524">
    <property type="entry name" value="PEP-utilisers_N"/>
    <property type="match status" value="1"/>
</dbReference>
<feature type="coiled-coil region" evidence="21">
    <location>
        <begin position="51"/>
        <end position="78"/>
    </location>
</feature>
<dbReference type="GO" id="GO:0016301">
    <property type="term" value="F:kinase activity"/>
    <property type="evidence" value="ECO:0007669"/>
    <property type="project" value="UniProtKB-KW"/>
</dbReference>
<comment type="similarity">
    <text evidence="5 17">Belongs to the PEP-utilizing enzyme family.</text>
</comment>
<comment type="subcellular location">
    <subcellularLocation>
        <location evidence="4 17">Cytoplasm</location>
    </subcellularLocation>
</comment>
<evidence type="ECO:0000256" key="20">
    <source>
        <dbReference type="PIRSR" id="PIRSR000732-3"/>
    </source>
</evidence>
<evidence type="ECO:0000256" key="8">
    <source>
        <dbReference type="ARBA" id="ARBA00022448"/>
    </source>
</evidence>
<dbReference type="InterPro" id="IPR000121">
    <property type="entry name" value="PEP_util_C"/>
</dbReference>
<evidence type="ECO:0000256" key="10">
    <source>
        <dbReference type="ARBA" id="ARBA00022597"/>
    </source>
</evidence>
<dbReference type="InterPro" id="IPR024692">
    <property type="entry name" value="PTS_EI"/>
</dbReference>
<dbReference type="InterPro" id="IPR008731">
    <property type="entry name" value="PTS_EIN"/>
</dbReference>
<dbReference type="Gene3D" id="3.50.30.10">
    <property type="entry name" value="Phosphohistidine domain"/>
    <property type="match status" value="1"/>
</dbReference>
<dbReference type="EC" id="2.7.3.9" evidence="6 17"/>
<dbReference type="PANTHER" id="PTHR46244:SF3">
    <property type="entry name" value="PHOSPHOENOLPYRUVATE-PROTEIN PHOSPHOTRANSFERASE"/>
    <property type="match status" value="1"/>
</dbReference>
<dbReference type="GO" id="GO:0009401">
    <property type="term" value="P:phosphoenolpyruvate-dependent sugar phosphotransferase system"/>
    <property type="evidence" value="ECO:0007669"/>
    <property type="project" value="UniProtKB-KW"/>
</dbReference>
<reference evidence="25 26" key="1">
    <citation type="submission" date="2019-03" db="EMBL/GenBank/DDBJ databases">
        <title>Metabolic potential of uncultured bacteria and archaea associated with petroleum seepage in deep-sea sediments.</title>
        <authorList>
            <person name="Dong X."/>
            <person name="Hubert C."/>
        </authorList>
    </citation>
    <scope>NUCLEOTIDE SEQUENCE [LARGE SCALE GENOMIC DNA]</scope>
    <source>
        <strain evidence="25">E44_bin18</strain>
    </source>
</reference>
<feature type="binding site" evidence="19">
    <location>
        <position position="350"/>
    </location>
    <ligand>
        <name>phosphoenolpyruvate</name>
        <dbReference type="ChEBI" id="CHEBI:58702"/>
    </ligand>
</feature>
<dbReference type="InterPro" id="IPR036637">
    <property type="entry name" value="Phosphohistidine_dom_sf"/>
</dbReference>
<evidence type="ECO:0000259" key="22">
    <source>
        <dbReference type="Pfam" id="PF00391"/>
    </source>
</evidence>
<comment type="function">
    <text evidence="3 17">General (non sugar-specific) component of the phosphoenolpyruvate-dependent sugar phosphotransferase system (sugar PTS). This major carbohydrate active-transport system catalyzes the phosphorylation of incoming sugar substrates concomitantly with their translocation across the cell membrane. Enzyme I transfers the phosphoryl group from phosphoenolpyruvate (PEP) to the phosphoryl carrier protein (HPr).</text>
</comment>
<evidence type="ECO:0000256" key="9">
    <source>
        <dbReference type="ARBA" id="ARBA00022490"/>
    </source>
</evidence>
<feature type="binding site" evidence="19">
    <location>
        <position position="314"/>
    </location>
    <ligand>
        <name>phosphoenolpyruvate</name>
        <dbReference type="ChEBI" id="CHEBI:58702"/>
    </ligand>
</feature>